<keyword evidence="7" id="KW-1185">Reference proteome</keyword>
<feature type="domain" description="Response regulatory" evidence="4">
    <location>
        <begin position="26"/>
        <end position="142"/>
    </location>
</feature>
<evidence type="ECO:0000256" key="1">
    <source>
        <dbReference type="ARBA" id="ARBA00012528"/>
    </source>
</evidence>
<dbReference type="InterPro" id="IPR001789">
    <property type="entry name" value="Sig_transdc_resp-reg_receiver"/>
</dbReference>
<dbReference type="Proteomes" id="UP000614272">
    <property type="component" value="Unassembled WGS sequence"/>
</dbReference>
<gene>
    <name evidence="6" type="ORF">GCM10011357_30610</name>
</gene>
<dbReference type="PANTHER" id="PTHR45138:SF9">
    <property type="entry name" value="DIGUANYLATE CYCLASE DGCM-RELATED"/>
    <property type="match status" value="1"/>
</dbReference>
<evidence type="ECO:0000259" key="4">
    <source>
        <dbReference type="PROSITE" id="PS50110"/>
    </source>
</evidence>
<dbReference type="SMART" id="SM00448">
    <property type="entry name" value="REC"/>
    <property type="match status" value="1"/>
</dbReference>
<dbReference type="NCBIfam" id="TIGR00254">
    <property type="entry name" value="GGDEF"/>
    <property type="match status" value="1"/>
</dbReference>
<protein>
    <recommendedName>
        <fullName evidence="1">diguanylate cyclase</fullName>
        <ecNumber evidence="1">2.7.7.65</ecNumber>
    </recommendedName>
</protein>
<dbReference type="PANTHER" id="PTHR45138">
    <property type="entry name" value="REGULATORY COMPONENTS OF SENSORY TRANSDUCTION SYSTEM"/>
    <property type="match status" value="1"/>
</dbReference>
<keyword evidence="3" id="KW-0597">Phosphoprotein</keyword>
<feature type="modified residue" description="4-aspartylphosphate" evidence="3">
    <location>
        <position position="75"/>
    </location>
</feature>
<name>A0ABQ1RKB2_9ALTE</name>
<comment type="catalytic activity">
    <reaction evidence="2">
        <text>2 GTP = 3',3'-c-di-GMP + 2 diphosphate</text>
        <dbReference type="Rhea" id="RHEA:24898"/>
        <dbReference type="ChEBI" id="CHEBI:33019"/>
        <dbReference type="ChEBI" id="CHEBI:37565"/>
        <dbReference type="ChEBI" id="CHEBI:58805"/>
        <dbReference type="EC" id="2.7.7.65"/>
    </reaction>
</comment>
<feature type="domain" description="GGDEF" evidence="5">
    <location>
        <begin position="182"/>
        <end position="316"/>
    </location>
</feature>
<dbReference type="SUPFAM" id="SSF55073">
    <property type="entry name" value="Nucleotide cyclase"/>
    <property type="match status" value="1"/>
</dbReference>
<proteinExistence type="predicted"/>
<dbReference type="InterPro" id="IPR000160">
    <property type="entry name" value="GGDEF_dom"/>
</dbReference>
<evidence type="ECO:0000313" key="7">
    <source>
        <dbReference type="Proteomes" id="UP000614272"/>
    </source>
</evidence>
<evidence type="ECO:0000256" key="3">
    <source>
        <dbReference type="PROSITE-ProRule" id="PRU00169"/>
    </source>
</evidence>
<dbReference type="EMBL" id="BMGJ01000014">
    <property type="protein sequence ID" value="GGD73394.1"/>
    <property type="molecule type" value="Genomic_DNA"/>
</dbReference>
<dbReference type="InterPro" id="IPR029787">
    <property type="entry name" value="Nucleotide_cyclase"/>
</dbReference>
<dbReference type="SMART" id="SM00267">
    <property type="entry name" value="GGDEF"/>
    <property type="match status" value="1"/>
</dbReference>
<dbReference type="RefSeq" id="WP_218962414.1">
    <property type="nucleotide sequence ID" value="NZ_BMGJ01000014.1"/>
</dbReference>
<dbReference type="PROSITE" id="PS50887">
    <property type="entry name" value="GGDEF"/>
    <property type="match status" value="1"/>
</dbReference>
<accession>A0ABQ1RKB2</accession>
<comment type="caution">
    <text evidence="6">The sequence shown here is derived from an EMBL/GenBank/DDBJ whole genome shotgun (WGS) entry which is preliminary data.</text>
</comment>
<sequence length="316" mass="35097">MKPLDMIKLASKTTLILGCENTQPERVMIIEDDKALAAHCQTVLETAGMKVATLDKPEHLFESISEFNPELVLMDLCLPNVTGAELAALLTQTERWAQLPVIYLSGESSSALRNQALLRGGDAFLEKPVDKKLLVSLCQARIRRLRELDRTRNLDSLTGLLKHGSIKEALQMQWQLTQRRPQIFSVVMLDIDHFKAVNDTYGHAVGDLVIAAVGTLLRQHFRTTDTLGRYGGEEFTLVLPDCDVSQAEQQVNRLREDFGAIKFRADSKAFSCTISAGVADNKQFLTDSADELLNRADKALYDAKDGGRNRVVSAKL</sequence>
<reference evidence="7" key="1">
    <citation type="journal article" date="2019" name="Int. J. Syst. Evol. Microbiol.">
        <title>The Global Catalogue of Microorganisms (GCM) 10K type strain sequencing project: providing services to taxonomists for standard genome sequencing and annotation.</title>
        <authorList>
            <consortium name="The Broad Institute Genomics Platform"/>
            <consortium name="The Broad Institute Genome Sequencing Center for Infectious Disease"/>
            <person name="Wu L."/>
            <person name="Ma J."/>
        </authorList>
    </citation>
    <scope>NUCLEOTIDE SEQUENCE [LARGE SCALE GENOMIC DNA]</scope>
    <source>
        <strain evidence="7">CGMCC 1.12923</strain>
    </source>
</reference>
<organism evidence="6 7">
    <name type="scientific">Lacimicrobium alkaliphilum</name>
    <dbReference type="NCBI Taxonomy" id="1526571"/>
    <lineage>
        <taxon>Bacteria</taxon>
        <taxon>Pseudomonadati</taxon>
        <taxon>Pseudomonadota</taxon>
        <taxon>Gammaproteobacteria</taxon>
        <taxon>Alteromonadales</taxon>
        <taxon>Alteromonadaceae</taxon>
        <taxon>Lacimicrobium</taxon>
    </lineage>
</organism>
<dbReference type="PROSITE" id="PS50110">
    <property type="entry name" value="RESPONSE_REGULATORY"/>
    <property type="match status" value="1"/>
</dbReference>
<evidence type="ECO:0000313" key="6">
    <source>
        <dbReference type="EMBL" id="GGD73394.1"/>
    </source>
</evidence>
<dbReference type="SUPFAM" id="SSF52172">
    <property type="entry name" value="CheY-like"/>
    <property type="match status" value="1"/>
</dbReference>
<dbReference type="InterPro" id="IPR043128">
    <property type="entry name" value="Rev_trsase/Diguanyl_cyclase"/>
</dbReference>
<dbReference type="InterPro" id="IPR011006">
    <property type="entry name" value="CheY-like_superfamily"/>
</dbReference>
<dbReference type="Gene3D" id="3.30.70.270">
    <property type="match status" value="1"/>
</dbReference>
<evidence type="ECO:0000256" key="2">
    <source>
        <dbReference type="ARBA" id="ARBA00034247"/>
    </source>
</evidence>
<dbReference type="InterPro" id="IPR050469">
    <property type="entry name" value="Diguanylate_Cyclase"/>
</dbReference>
<dbReference type="CDD" id="cd01949">
    <property type="entry name" value="GGDEF"/>
    <property type="match status" value="1"/>
</dbReference>
<dbReference type="Pfam" id="PF00990">
    <property type="entry name" value="GGDEF"/>
    <property type="match status" value="1"/>
</dbReference>
<dbReference type="CDD" id="cd00156">
    <property type="entry name" value="REC"/>
    <property type="match status" value="1"/>
</dbReference>
<dbReference type="Pfam" id="PF00072">
    <property type="entry name" value="Response_reg"/>
    <property type="match status" value="1"/>
</dbReference>
<dbReference type="EC" id="2.7.7.65" evidence="1"/>
<dbReference type="Gene3D" id="3.40.50.2300">
    <property type="match status" value="1"/>
</dbReference>
<evidence type="ECO:0000259" key="5">
    <source>
        <dbReference type="PROSITE" id="PS50887"/>
    </source>
</evidence>